<keyword evidence="2" id="KW-1185">Reference proteome</keyword>
<organism evidence="1 2">
    <name type="scientific">Strongylus vulgaris</name>
    <name type="common">Blood worm</name>
    <dbReference type="NCBI Taxonomy" id="40348"/>
    <lineage>
        <taxon>Eukaryota</taxon>
        <taxon>Metazoa</taxon>
        <taxon>Ecdysozoa</taxon>
        <taxon>Nematoda</taxon>
        <taxon>Chromadorea</taxon>
        <taxon>Rhabditida</taxon>
        <taxon>Rhabditina</taxon>
        <taxon>Rhabditomorpha</taxon>
        <taxon>Strongyloidea</taxon>
        <taxon>Strongylidae</taxon>
        <taxon>Strongylus</taxon>
    </lineage>
</organism>
<evidence type="ECO:0000313" key="1">
    <source>
        <dbReference type="EMBL" id="VDM83373.1"/>
    </source>
</evidence>
<dbReference type="AlphaFoldDB" id="A0A3P7JR35"/>
<name>A0A3P7JR35_STRVU</name>
<gene>
    <name evidence="1" type="ORF">SVUK_LOCUS18371</name>
</gene>
<reference evidence="1 2" key="1">
    <citation type="submission" date="2018-11" db="EMBL/GenBank/DDBJ databases">
        <authorList>
            <consortium name="Pathogen Informatics"/>
        </authorList>
    </citation>
    <scope>NUCLEOTIDE SEQUENCE [LARGE SCALE GENOMIC DNA]</scope>
</reference>
<feature type="non-terminal residue" evidence="1">
    <location>
        <position position="47"/>
    </location>
</feature>
<sequence length="47" mass="5569">MEKEHPVDMGVDQEVQIATPRAKVRFRVKLEKNICDRVERRKVVYDG</sequence>
<dbReference type="EMBL" id="UYYB01122735">
    <property type="protein sequence ID" value="VDM83373.1"/>
    <property type="molecule type" value="Genomic_DNA"/>
</dbReference>
<proteinExistence type="predicted"/>
<protein>
    <submittedName>
        <fullName evidence="1">Uncharacterized protein</fullName>
    </submittedName>
</protein>
<accession>A0A3P7JR35</accession>
<dbReference type="Proteomes" id="UP000270094">
    <property type="component" value="Unassembled WGS sequence"/>
</dbReference>
<evidence type="ECO:0000313" key="2">
    <source>
        <dbReference type="Proteomes" id="UP000270094"/>
    </source>
</evidence>